<dbReference type="Gene3D" id="1.10.510.10">
    <property type="entry name" value="Transferase(Phosphotransferase) domain 1"/>
    <property type="match status" value="1"/>
</dbReference>
<dbReference type="OrthoDB" id="346907at2759"/>
<dbReference type="PANTHER" id="PTHR44329:SF214">
    <property type="entry name" value="PROTEIN KINASE DOMAIN-CONTAINING PROTEIN"/>
    <property type="match status" value="1"/>
</dbReference>
<name>A0A0D0C6E6_9AGAR</name>
<dbReference type="InterPro" id="IPR001245">
    <property type="entry name" value="Ser-Thr/Tyr_kinase_cat_dom"/>
</dbReference>
<proteinExistence type="predicted"/>
<feature type="domain" description="Protein kinase" evidence="1">
    <location>
        <begin position="1"/>
        <end position="225"/>
    </location>
</feature>
<reference evidence="2 3" key="1">
    <citation type="submission" date="2014-04" db="EMBL/GenBank/DDBJ databases">
        <title>Evolutionary Origins and Diversification of the Mycorrhizal Mutualists.</title>
        <authorList>
            <consortium name="DOE Joint Genome Institute"/>
            <consortium name="Mycorrhizal Genomics Consortium"/>
            <person name="Kohler A."/>
            <person name="Kuo A."/>
            <person name="Nagy L.G."/>
            <person name="Floudas D."/>
            <person name="Copeland A."/>
            <person name="Barry K.W."/>
            <person name="Cichocki N."/>
            <person name="Veneault-Fourrey C."/>
            <person name="LaButti K."/>
            <person name="Lindquist E.A."/>
            <person name="Lipzen A."/>
            <person name="Lundell T."/>
            <person name="Morin E."/>
            <person name="Murat C."/>
            <person name="Riley R."/>
            <person name="Ohm R."/>
            <person name="Sun H."/>
            <person name="Tunlid A."/>
            <person name="Henrissat B."/>
            <person name="Grigoriev I.V."/>
            <person name="Hibbett D.S."/>
            <person name="Martin F."/>
        </authorList>
    </citation>
    <scope>NUCLEOTIDE SEQUENCE [LARGE SCALE GENOMIC DNA]</scope>
    <source>
        <strain evidence="2 3">FD-317 M1</strain>
    </source>
</reference>
<protein>
    <recommendedName>
        <fullName evidence="1">Protein kinase domain-containing protein</fullName>
    </recommendedName>
</protein>
<evidence type="ECO:0000313" key="3">
    <source>
        <dbReference type="Proteomes" id="UP000053593"/>
    </source>
</evidence>
<dbReference type="InterPro" id="IPR011009">
    <property type="entry name" value="Kinase-like_dom_sf"/>
</dbReference>
<dbReference type="Pfam" id="PF07714">
    <property type="entry name" value="PK_Tyr_Ser-Thr"/>
    <property type="match status" value="1"/>
</dbReference>
<accession>A0A0D0C6E6</accession>
<dbReference type="HOGENOM" id="CLU_000288_7_18_1"/>
<evidence type="ECO:0000313" key="2">
    <source>
        <dbReference type="EMBL" id="KIK63716.1"/>
    </source>
</evidence>
<dbReference type="PROSITE" id="PS50011">
    <property type="entry name" value="PROTEIN_KINASE_DOM"/>
    <property type="match status" value="1"/>
</dbReference>
<dbReference type="AlphaFoldDB" id="A0A0D0C6E6"/>
<dbReference type="InterPro" id="IPR000719">
    <property type="entry name" value="Prot_kinase_dom"/>
</dbReference>
<sequence length="232" mass="26109">MEALVWRQLKHPNILPLLGVNSELFSPSFCLVSPWMANKDIITYLRRNPDHDRYTVFTEIAAGLLYLHTRDPPIIHGDIRGANILVTEDGHCCLADFGLSLVATDSRSWRTTTTSAIKGAIRWMAPELITQHGSSAKEFSLHKASRDVYAFGCTAIEIITLQVPYHELKTDAAVLYALLSGERPVRPQSIWCSDAIWDLITRCWAADPSTRPWPGLLLETAQTSIRTIRRKN</sequence>
<dbReference type="PANTHER" id="PTHR44329">
    <property type="entry name" value="SERINE/THREONINE-PROTEIN KINASE TNNI3K-RELATED"/>
    <property type="match status" value="1"/>
</dbReference>
<dbReference type="SUPFAM" id="SSF56112">
    <property type="entry name" value="Protein kinase-like (PK-like)"/>
    <property type="match status" value="1"/>
</dbReference>
<organism evidence="2 3">
    <name type="scientific">Collybiopsis luxurians FD-317 M1</name>
    <dbReference type="NCBI Taxonomy" id="944289"/>
    <lineage>
        <taxon>Eukaryota</taxon>
        <taxon>Fungi</taxon>
        <taxon>Dikarya</taxon>
        <taxon>Basidiomycota</taxon>
        <taxon>Agaricomycotina</taxon>
        <taxon>Agaricomycetes</taxon>
        <taxon>Agaricomycetidae</taxon>
        <taxon>Agaricales</taxon>
        <taxon>Marasmiineae</taxon>
        <taxon>Omphalotaceae</taxon>
        <taxon>Collybiopsis</taxon>
        <taxon>Collybiopsis luxurians</taxon>
    </lineage>
</organism>
<dbReference type="GO" id="GO:0004674">
    <property type="term" value="F:protein serine/threonine kinase activity"/>
    <property type="evidence" value="ECO:0007669"/>
    <property type="project" value="TreeGrafter"/>
</dbReference>
<dbReference type="InterPro" id="IPR051681">
    <property type="entry name" value="Ser/Thr_Kinases-Pseudokinases"/>
</dbReference>
<dbReference type="PIRSF" id="PIRSF000654">
    <property type="entry name" value="Integrin-linked_kinase"/>
    <property type="match status" value="1"/>
</dbReference>
<evidence type="ECO:0000259" key="1">
    <source>
        <dbReference type="PROSITE" id="PS50011"/>
    </source>
</evidence>
<dbReference type="GO" id="GO:0005524">
    <property type="term" value="F:ATP binding"/>
    <property type="evidence" value="ECO:0007669"/>
    <property type="project" value="InterPro"/>
</dbReference>
<dbReference type="Proteomes" id="UP000053593">
    <property type="component" value="Unassembled WGS sequence"/>
</dbReference>
<gene>
    <name evidence="2" type="ORF">GYMLUDRAFT_221981</name>
</gene>
<dbReference type="PROSITE" id="PS00109">
    <property type="entry name" value="PROTEIN_KINASE_TYR"/>
    <property type="match status" value="1"/>
</dbReference>
<dbReference type="InterPro" id="IPR008266">
    <property type="entry name" value="Tyr_kinase_AS"/>
</dbReference>
<keyword evidence="3" id="KW-1185">Reference proteome</keyword>
<dbReference type="EMBL" id="KN834763">
    <property type="protein sequence ID" value="KIK63716.1"/>
    <property type="molecule type" value="Genomic_DNA"/>
</dbReference>